<evidence type="ECO:0000313" key="12">
    <source>
        <dbReference type="Proteomes" id="UP000050795"/>
    </source>
</evidence>
<evidence type="ECO:0000256" key="9">
    <source>
        <dbReference type="ARBA" id="ARBA00047885"/>
    </source>
</evidence>
<sequence length="318" mass="34611">MSPVYVHFMYQKINKQASARVPKAPPTGGTQNSNLPIASRHDGGRSKTVISPPAGLQSLRRNMSITETTVETPVSFYSKAKDYWSHVSPTVDGMLSGYTSLNVPDIADSEAFLDEFGPSTTAYALDCGAGIGRVTKQLLLPRFSIVDMVELTQLFLDQTEDYIGPTHFSRVGERFCMGLQEFTPPTGRYDLIWIQWVLGHLSDLALLAFLKRCAHGLSPGGVIVIKENVTSTGGHDENAVINSTEVNFDEIDSSYTRPRSAYIKVFKDAGLKLIGEKAQTNFPLSLYPVRMFALCCDGKPKASPTALVAPPSSAVLSA</sequence>
<dbReference type="InterPro" id="IPR029063">
    <property type="entry name" value="SAM-dependent_MTases_sf"/>
</dbReference>
<name>A0AA85K0Q4_TRIRE</name>
<comment type="catalytic activity">
    <reaction evidence="10">
        <text>N-terminal L-alanyl-L-prolyl-L-lysyl-[protein] + 3 S-adenosyl-L-methionine = N-terminal N,N,N-trimethyl-L-alanyl-L-prolyl-L-lysyl-[protein] + 3 S-adenosyl-L-homocysteine + 3 H(+)</text>
        <dbReference type="Rhea" id="RHEA:54712"/>
        <dbReference type="Rhea" id="RHEA-COMP:13785"/>
        <dbReference type="Rhea" id="RHEA-COMP:13971"/>
        <dbReference type="ChEBI" id="CHEBI:15378"/>
        <dbReference type="ChEBI" id="CHEBI:57856"/>
        <dbReference type="ChEBI" id="CHEBI:59789"/>
        <dbReference type="ChEBI" id="CHEBI:138057"/>
        <dbReference type="ChEBI" id="CHEBI:138315"/>
        <dbReference type="EC" id="2.1.1.244"/>
    </reaction>
</comment>
<dbReference type="Gene3D" id="3.40.50.150">
    <property type="entry name" value="Vaccinia Virus protein VP39"/>
    <property type="match status" value="1"/>
</dbReference>
<evidence type="ECO:0000256" key="5">
    <source>
        <dbReference type="ARBA" id="ARBA00039112"/>
    </source>
</evidence>
<keyword evidence="12" id="KW-1185">Reference proteome</keyword>
<dbReference type="GO" id="GO:0005737">
    <property type="term" value="C:cytoplasm"/>
    <property type="evidence" value="ECO:0007669"/>
    <property type="project" value="TreeGrafter"/>
</dbReference>
<dbReference type="PANTHER" id="PTHR12753:SF0">
    <property type="entry name" value="ALPHA N-TERMINAL PROTEIN METHYLTRANSFERASE 1"/>
    <property type="match status" value="1"/>
</dbReference>
<evidence type="ECO:0000256" key="6">
    <source>
        <dbReference type="ARBA" id="ARBA00039449"/>
    </source>
</evidence>
<evidence type="ECO:0000256" key="7">
    <source>
        <dbReference type="ARBA" id="ARBA00043129"/>
    </source>
</evidence>
<dbReference type="FunFam" id="3.40.50.150:FF:000025">
    <property type="entry name" value="N-terminal Xaa-Pro-Lys N-methyltransferase 1"/>
    <property type="match status" value="1"/>
</dbReference>
<comment type="catalytic activity">
    <reaction evidence="8">
        <text>N-terminal L-seryl-L-prolyl-L-lysyl-[protein] + 3 S-adenosyl-L-methionine = N-terminal N,N,N-trimethyl-L-seryl-L-prolyl-L-lysyl-[protein] + 3 S-adenosyl-L-homocysteine + 3 H(+)</text>
        <dbReference type="Rhea" id="RHEA:54724"/>
        <dbReference type="Rhea" id="RHEA-COMP:13789"/>
        <dbReference type="Rhea" id="RHEA-COMP:13973"/>
        <dbReference type="ChEBI" id="CHEBI:15378"/>
        <dbReference type="ChEBI" id="CHEBI:57856"/>
        <dbReference type="ChEBI" id="CHEBI:59789"/>
        <dbReference type="ChEBI" id="CHEBI:138061"/>
        <dbReference type="ChEBI" id="CHEBI:138317"/>
        <dbReference type="EC" id="2.1.1.244"/>
    </reaction>
</comment>
<proteinExistence type="inferred from homology"/>
<evidence type="ECO:0000256" key="1">
    <source>
        <dbReference type="ARBA" id="ARBA00009059"/>
    </source>
</evidence>
<comment type="catalytic activity">
    <reaction evidence="9">
        <text>N-terminal L-prolyl-L-prolyl-L-lysyl-[protein] + 2 S-adenosyl-L-methionine = N-terminal N,N-dimethyl-L-prolyl-L-prolyl-L-lysyl-[protein] + 2 S-adenosyl-L-homocysteine + 2 H(+)</text>
        <dbReference type="Rhea" id="RHEA:54736"/>
        <dbReference type="Rhea" id="RHEA-COMP:13787"/>
        <dbReference type="Rhea" id="RHEA-COMP:13974"/>
        <dbReference type="ChEBI" id="CHEBI:15378"/>
        <dbReference type="ChEBI" id="CHEBI:57856"/>
        <dbReference type="ChEBI" id="CHEBI:59789"/>
        <dbReference type="ChEBI" id="CHEBI:138059"/>
        <dbReference type="ChEBI" id="CHEBI:138318"/>
        <dbReference type="EC" id="2.1.1.244"/>
    </reaction>
</comment>
<dbReference type="GO" id="GO:0071885">
    <property type="term" value="F:N-terminal protein N-methyltransferase activity"/>
    <property type="evidence" value="ECO:0007669"/>
    <property type="project" value="UniProtKB-EC"/>
</dbReference>
<dbReference type="EC" id="2.1.1.244" evidence="5"/>
<dbReference type="GO" id="GO:0032259">
    <property type="term" value="P:methylation"/>
    <property type="evidence" value="ECO:0007669"/>
    <property type="project" value="UniProtKB-KW"/>
</dbReference>
<dbReference type="CDD" id="cd02440">
    <property type="entry name" value="AdoMet_MTases"/>
    <property type="match status" value="1"/>
</dbReference>
<evidence type="ECO:0000256" key="11">
    <source>
        <dbReference type="SAM" id="MobiDB-lite"/>
    </source>
</evidence>
<reference evidence="13" key="2">
    <citation type="submission" date="2023-11" db="UniProtKB">
        <authorList>
            <consortium name="WormBaseParasite"/>
        </authorList>
    </citation>
    <scope>IDENTIFICATION</scope>
</reference>
<dbReference type="AlphaFoldDB" id="A0AA85K0Q4"/>
<protein>
    <recommendedName>
        <fullName evidence="6">Alpha N-terminal protein methyltransferase 1</fullName>
        <ecNumber evidence="5">2.1.1.244</ecNumber>
    </recommendedName>
    <alternativeName>
        <fullName evidence="7">X-Pro-Lys N-terminal protein methyltransferase 1</fullName>
    </alternativeName>
</protein>
<evidence type="ECO:0000256" key="10">
    <source>
        <dbReference type="ARBA" id="ARBA00048167"/>
    </source>
</evidence>
<evidence type="ECO:0000256" key="8">
    <source>
        <dbReference type="ARBA" id="ARBA00047306"/>
    </source>
</evidence>
<keyword evidence="2" id="KW-0489">Methyltransferase</keyword>
<keyword evidence="3" id="KW-0808">Transferase</keyword>
<dbReference type="Proteomes" id="UP000050795">
    <property type="component" value="Unassembled WGS sequence"/>
</dbReference>
<dbReference type="PANTHER" id="PTHR12753">
    <property type="entry name" value="AD-003 - RELATED"/>
    <property type="match status" value="1"/>
</dbReference>
<evidence type="ECO:0000256" key="2">
    <source>
        <dbReference type="ARBA" id="ARBA00022603"/>
    </source>
</evidence>
<organism evidence="12 13">
    <name type="scientific">Trichobilharzia regenti</name>
    <name type="common">Nasal bird schistosome</name>
    <dbReference type="NCBI Taxonomy" id="157069"/>
    <lineage>
        <taxon>Eukaryota</taxon>
        <taxon>Metazoa</taxon>
        <taxon>Spiralia</taxon>
        <taxon>Lophotrochozoa</taxon>
        <taxon>Platyhelminthes</taxon>
        <taxon>Trematoda</taxon>
        <taxon>Digenea</taxon>
        <taxon>Strigeidida</taxon>
        <taxon>Schistosomatoidea</taxon>
        <taxon>Schistosomatidae</taxon>
        <taxon>Trichobilharzia</taxon>
    </lineage>
</organism>
<comment type="similarity">
    <text evidence="1">Belongs to the methyltransferase superfamily. NTM1 family.</text>
</comment>
<evidence type="ECO:0000313" key="13">
    <source>
        <dbReference type="WBParaSite" id="TREG1_54740.1"/>
    </source>
</evidence>
<accession>A0AA85K0Q4</accession>
<evidence type="ECO:0000256" key="3">
    <source>
        <dbReference type="ARBA" id="ARBA00022679"/>
    </source>
</evidence>
<dbReference type="SUPFAM" id="SSF53335">
    <property type="entry name" value="S-adenosyl-L-methionine-dependent methyltransferases"/>
    <property type="match status" value="1"/>
</dbReference>
<dbReference type="Pfam" id="PF05891">
    <property type="entry name" value="Methyltransf_PK"/>
    <property type="match status" value="1"/>
</dbReference>
<reference evidence="12" key="1">
    <citation type="submission" date="2022-06" db="EMBL/GenBank/DDBJ databases">
        <authorList>
            <person name="Berger JAMES D."/>
            <person name="Berger JAMES D."/>
        </authorList>
    </citation>
    <scope>NUCLEOTIDE SEQUENCE [LARGE SCALE GENOMIC DNA]</scope>
</reference>
<dbReference type="InterPro" id="IPR008576">
    <property type="entry name" value="MeTrfase_NTM1"/>
</dbReference>
<evidence type="ECO:0000256" key="4">
    <source>
        <dbReference type="ARBA" id="ARBA00022691"/>
    </source>
</evidence>
<feature type="region of interest" description="Disordered" evidence="11">
    <location>
        <begin position="17"/>
        <end position="53"/>
    </location>
</feature>
<keyword evidence="4" id="KW-0949">S-adenosyl-L-methionine</keyword>
<dbReference type="WBParaSite" id="TREG1_54740.1">
    <property type="protein sequence ID" value="TREG1_54740.1"/>
    <property type="gene ID" value="TREG1_54740"/>
</dbReference>